<feature type="compositionally biased region" description="Polar residues" evidence="7">
    <location>
        <begin position="9"/>
        <end position="26"/>
    </location>
</feature>
<comment type="subcellular location">
    <subcellularLocation>
        <location evidence="1">Cytoplasm</location>
    </subcellularLocation>
</comment>
<keyword evidence="2" id="KW-0963">Cytoplasm</keyword>
<feature type="domain" description="Septin-type G" evidence="8">
    <location>
        <begin position="770"/>
        <end position="1042"/>
    </location>
</feature>
<dbReference type="SUPFAM" id="SSF52540">
    <property type="entry name" value="P-loop containing nucleoside triphosphate hydrolases"/>
    <property type="match status" value="1"/>
</dbReference>
<evidence type="ECO:0000313" key="10">
    <source>
        <dbReference type="Proteomes" id="UP001187343"/>
    </source>
</evidence>
<name>A0AA88Q1F6_9TELE</name>
<feature type="region of interest" description="Disordered" evidence="7">
    <location>
        <begin position="1041"/>
        <end position="1061"/>
    </location>
</feature>
<dbReference type="AlphaFoldDB" id="A0AA88Q1F6"/>
<evidence type="ECO:0000256" key="1">
    <source>
        <dbReference type="ARBA" id="ARBA00004496"/>
    </source>
</evidence>
<comment type="similarity">
    <text evidence="6">Belongs to the TRAFAC class TrmE-Era-EngA-EngB-Septin-like GTPase superfamily. Septin GTPase family.</text>
</comment>
<dbReference type="PRINTS" id="PR01741">
    <property type="entry name" value="SEPTIN3"/>
</dbReference>
<feature type="region of interest" description="Disordered" evidence="7">
    <location>
        <begin position="212"/>
        <end position="232"/>
    </location>
</feature>
<gene>
    <name evidence="9" type="ORF">Q8A67_004992</name>
</gene>
<proteinExistence type="inferred from homology"/>
<keyword evidence="3 6" id="KW-0547">Nucleotide-binding</keyword>
<dbReference type="GO" id="GO:0005525">
    <property type="term" value="F:GTP binding"/>
    <property type="evidence" value="ECO:0007669"/>
    <property type="project" value="UniProtKB-KW"/>
</dbReference>
<evidence type="ECO:0000256" key="5">
    <source>
        <dbReference type="ARBA" id="ARBA00041105"/>
    </source>
</evidence>
<dbReference type="Gene3D" id="3.40.50.300">
    <property type="entry name" value="P-loop containing nucleotide triphosphate hydrolases"/>
    <property type="match status" value="1"/>
</dbReference>
<feature type="region of interest" description="Disordered" evidence="7">
    <location>
        <begin position="506"/>
        <end position="552"/>
    </location>
</feature>
<keyword evidence="4 6" id="KW-0342">GTP-binding</keyword>
<dbReference type="Proteomes" id="UP001187343">
    <property type="component" value="Unassembled WGS sequence"/>
</dbReference>
<feature type="region of interest" description="Disordered" evidence="7">
    <location>
        <begin position="351"/>
        <end position="388"/>
    </location>
</feature>
<comment type="caution">
    <text evidence="9">The sequence shown here is derived from an EMBL/GenBank/DDBJ whole genome shotgun (WGS) entry which is preliminary data.</text>
</comment>
<protein>
    <recommendedName>
        <fullName evidence="5">Neuronal-specific septin-3</fullName>
    </recommendedName>
</protein>
<organism evidence="9 10">
    <name type="scientific">Cirrhinus molitorella</name>
    <name type="common">mud carp</name>
    <dbReference type="NCBI Taxonomy" id="172907"/>
    <lineage>
        <taxon>Eukaryota</taxon>
        <taxon>Metazoa</taxon>
        <taxon>Chordata</taxon>
        <taxon>Craniata</taxon>
        <taxon>Vertebrata</taxon>
        <taxon>Euteleostomi</taxon>
        <taxon>Actinopterygii</taxon>
        <taxon>Neopterygii</taxon>
        <taxon>Teleostei</taxon>
        <taxon>Ostariophysi</taxon>
        <taxon>Cypriniformes</taxon>
        <taxon>Cyprinidae</taxon>
        <taxon>Labeoninae</taxon>
        <taxon>Labeonini</taxon>
        <taxon>Cirrhinus</taxon>
    </lineage>
</organism>
<dbReference type="PANTHER" id="PTHR18884">
    <property type="entry name" value="SEPTIN"/>
    <property type="match status" value="1"/>
</dbReference>
<feature type="compositionally biased region" description="Polar residues" evidence="7">
    <location>
        <begin position="367"/>
        <end position="388"/>
    </location>
</feature>
<feature type="compositionally biased region" description="Low complexity" evidence="7">
    <location>
        <begin position="534"/>
        <end position="549"/>
    </location>
</feature>
<dbReference type="InterPro" id="IPR030379">
    <property type="entry name" value="G_SEPTIN_dom"/>
</dbReference>
<dbReference type="InterPro" id="IPR008114">
    <property type="entry name" value="Septin3"/>
</dbReference>
<evidence type="ECO:0000256" key="7">
    <source>
        <dbReference type="SAM" id="MobiDB-lite"/>
    </source>
</evidence>
<evidence type="ECO:0000256" key="3">
    <source>
        <dbReference type="ARBA" id="ARBA00022741"/>
    </source>
</evidence>
<feature type="compositionally biased region" description="Polar residues" evidence="7">
    <location>
        <begin position="447"/>
        <end position="470"/>
    </location>
</feature>
<feature type="compositionally biased region" description="Polar residues" evidence="7">
    <location>
        <begin position="403"/>
        <end position="417"/>
    </location>
</feature>
<dbReference type="GO" id="GO:0005737">
    <property type="term" value="C:cytoplasm"/>
    <property type="evidence" value="ECO:0007669"/>
    <property type="project" value="UniProtKB-SubCell"/>
</dbReference>
<accession>A0AA88Q1F6</accession>
<feature type="compositionally biased region" description="Basic and acidic residues" evidence="7">
    <location>
        <begin position="308"/>
        <end position="328"/>
    </location>
</feature>
<evidence type="ECO:0000256" key="2">
    <source>
        <dbReference type="ARBA" id="ARBA00022490"/>
    </source>
</evidence>
<dbReference type="EMBL" id="JAUYZG010000004">
    <property type="protein sequence ID" value="KAK2909155.1"/>
    <property type="molecule type" value="Genomic_DNA"/>
</dbReference>
<dbReference type="Pfam" id="PF00735">
    <property type="entry name" value="Septin"/>
    <property type="match status" value="1"/>
</dbReference>
<feature type="region of interest" description="Disordered" evidence="7">
    <location>
        <begin position="302"/>
        <end position="328"/>
    </location>
</feature>
<sequence>MNPRELDLTGNTLPTGSPLNSPSSSARLSPCLIPPSPSPSRLSPCPVTAGSSPSRLSPLSTSPSRLSPSSHFISSYSPVRLSPCPTCDPSTSPTRVSPCPVPLSPSVVLKKPIHISSFNQTGQSLEQENLIFPQSIVNTVDTSLNSPQLKSVKTIAQLETTIRVLPTDEHKPLYSADMRGKTWPAEGKMSRFTPISFAERSVRSIPITNTRAHKKQTGLQQEPFKPQQQEKLKQNSNIYCRVPTKPSALESLSPKNLRHVEKSPYRPQNLAGYQKKRQSQDPTLVRIRLGLIKTGRIINSGAQFSNPEKMKGSCEEKNPKFQSDEHPEKLKQPIPSKVMLGAAKQIMCERSSGKPQNHPQVPAEGTRQFSTKSGLTNPISSPKTTTNHKYIFQELDNVSSPKEYSELVSSNSELQNRVSEDCNSSYSSQQNQTSANANQMSKPKIRPQSTSSETDTAVVTSHHSNTSDQCSQMSCFQFPLKSHRSSTEYGQLSRICRPVIKRTSDSRPTYFKTPQAWRRSFSNQAGNTRRDVSNSKCLSDSDSSKSSSSEATLHEDYIFARRHKGLRLYKKCAVNCPTKSVGEKHDSAIHPDLSDSSNRHANSEIVKCSMAGLMPQCPFTQQQESKHTLHSTDCDRFQDIDSSQLTEQEDPPPLQPSVVADMRSGADVESCPEECVPIARGRKRTKNKTYPATATKTRIDMSEIVPPEVRPKPAVPAKPSHVVPPSSVPFVPSPQGTGGEGQGSGRGSALLGYIGIDTIIEQMRKKTMKTGFDFNIMVVGQSGLGKSTLVNTLFKSQVSRRSTGWSRDEKIPKTVEIKSVSHVIEEGGVKMKLTVVDTPGFGDQINNENCWEPISKYINEQYEKFLKEEVNIARKKRIPDTRVHCCLYFISPTGHSLRQLDVEFMKHLSRVVNIIPVIAKSDTLTLDEKIEFKQRVRKELEACGIECYPQKEFDEDMEDKSDNDKIREAMPFAVVGSDKEYQVNGKRVLGRKTPWGVVEVENSNHCEFSLLRDFMIRSHLQDLKEVTHNIHYETYRAKRLNDNGGLHPISSSGQDTQESNL</sequence>
<feature type="region of interest" description="Disordered" evidence="7">
    <location>
        <begin position="1"/>
        <end position="67"/>
    </location>
</feature>
<feature type="region of interest" description="Disordered" evidence="7">
    <location>
        <begin position="403"/>
        <end position="470"/>
    </location>
</feature>
<evidence type="ECO:0000256" key="6">
    <source>
        <dbReference type="RuleBase" id="RU004560"/>
    </source>
</evidence>
<reference evidence="9" key="1">
    <citation type="submission" date="2023-08" db="EMBL/GenBank/DDBJ databases">
        <title>Chromosome-level Genome Assembly of mud carp (Cirrhinus molitorella).</title>
        <authorList>
            <person name="Liu H."/>
        </authorList>
    </citation>
    <scope>NUCLEOTIDE SEQUENCE</scope>
    <source>
        <strain evidence="9">Prfri</strain>
        <tissue evidence="9">Muscle</tissue>
    </source>
</reference>
<feature type="compositionally biased region" description="Low complexity" evidence="7">
    <location>
        <begin position="423"/>
        <end position="441"/>
    </location>
</feature>
<feature type="region of interest" description="Disordered" evidence="7">
    <location>
        <begin position="706"/>
        <end position="726"/>
    </location>
</feature>
<dbReference type="InterPro" id="IPR027417">
    <property type="entry name" value="P-loop_NTPase"/>
</dbReference>
<feature type="compositionally biased region" description="Low complexity" evidence="7">
    <location>
        <begin position="39"/>
        <end position="67"/>
    </location>
</feature>
<feature type="compositionally biased region" description="Low complexity" evidence="7">
    <location>
        <begin position="715"/>
        <end position="726"/>
    </location>
</feature>
<dbReference type="PROSITE" id="PS51719">
    <property type="entry name" value="G_SEPTIN"/>
    <property type="match status" value="1"/>
</dbReference>
<evidence type="ECO:0000256" key="4">
    <source>
        <dbReference type="ARBA" id="ARBA00023134"/>
    </source>
</evidence>
<keyword evidence="10" id="KW-1185">Reference proteome</keyword>
<evidence type="ECO:0000313" key="9">
    <source>
        <dbReference type="EMBL" id="KAK2909155.1"/>
    </source>
</evidence>
<dbReference type="FunFam" id="3.40.50.300:FF:000387">
    <property type="entry name" value="neuronal-specific septin-3 isoform X1"/>
    <property type="match status" value="1"/>
</dbReference>
<feature type="compositionally biased region" description="Polar residues" evidence="7">
    <location>
        <begin position="1049"/>
        <end position="1061"/>
    </location>
</feature>
<evidence type="ECO:0000259" key="8">
    <source>
        <dbReference type="PROSITE" id="PS51719"/>
    </source>
</evidence>
<dbReference type="CDD" id="cd01850">
    <property type="entry name" value="CDC_Septin"/>
    <property type="match status" value="1"/>
</dbReference>
<dbReference type="InterPro" id="IPR016491">
    <property type="entry name" value="Septin"/>
</dbReference>